<organism evidence="2 3">
    <name type="scientific">Clitoria ternatea</name>
    <name type="common">Butterfly pea</name>
    <dbReference type="NCBI Taxonomy" id="43366"/>
    <lineage>
        <taxon>Eukaryota</taxon>
        <taxon>Viridiplantae</taxon>
        <taxon>Streptophyta</taxon>
        <taxon>Embryophyta</taxon>
        <taxon>Tracheophyta</taxon>
        <taxon>Spermatophyta</taxon>
        <taxon>Magnoliopsida</taxon>
        <taxon>eudicotyledons</taxon>
        <taxon>Gunneridae</taxon>
        <taxon>Pentapetalae</taxon>
        <taxon>rosids</taxon>
        <taxon>fabids</taxon>
        <taxon>Fabales</taxon>
        <taxon>Fabaceae</taxon>
        <taxon>Papilionoideae</taxon>
        <taxon>50 kb inversion clade</taxon>
        <taxon>NPAAA clade</taxon>
        <taxon>indigoferoid/millettioid clade</taxon>
        <taxon>Phaseoleae</taxon>
        <taxon>Clitoria</taxon>
    </lineage>
</organism>
<keyword evidence="3" id="KW-1185">Reference proteome</keyword>
<gene>
    <name evidence="2" type="ORF">RJT34_05015</name>
</gene>
<keyword evidence="1" id="KW-0732">Signal</keyword>
<dbReference type="AlphaFoldDB" id="A0AAN9K066"/>
<evidence type="ECO:0000313" key="2">
    <source>
        <dbReference type="EMBL" id="KAK7308785.1"/>
    </source>
</evidence>
<evidence type="ECO:0000256" key="1">
    <source>
        <dbReference type="SAM" id="SignalP"/>
    </source>
</evidence>
<accession>A0AAN9K066</accession>
<dbReference type="PANTHER" id="PTHR33321">
    <property type="match status" value="1"/>
</dbReference>
<dbReference type="EMBL" id="JAYKXN010000002">
    <property type="protein sequence ID" value="KAK7308785.1"/>
    <property type="molecule type" value="Genomic_DNA"/>
</dbReference>
<feature type="signal peptide" evidence="1">
    <location>
        <begin position="1"/>
        <end position="23"/>
    </location>
</feature>
<dbReference type="InterPro" id="IPR007541">
    <property type="entry name" value="Uncharacterised_BSP"/>
</dbReference>
<proteinExistence type="predicted"/>
<dbReference type="Pfam" id="PF04450">
    <property type="entry name" value="BSP"/>
    <property type="match status" value="1"/>
</dbReference>
<feature type="chain" id="PRO_5043044127" evidence="1">
    <location>
        <begin position="24"/>
        <end position="227"/>
    </location>
</feature>
<dbReference type="PANTHER" id="PTHR33321:SF12">
    <property type="entry name" value="PLANT BASIC SECRETORY PROTEIN (BSP) FAMILY PROTEIN"/>
    <property type="match status" value="1"/>
</dbReference>
<reference evidence="2 3" key="1">
    <citation type="submission" date="2024-01" db="EMBL/GenBank/DDBJ databases">
        <title>The genomes of 5 underutilized Papilionoideae crops provide insights into root nodulation and disease resistance.</title>
        <authorList>
            <person name="Yuan L."/>
        </authorList>
    </citation>
    <scope>NUCLEOTIDE SEQUENCE [LARGE SCALE GENOMIC DNA]</scope>
    <source>
        <strain evidence="2">LY-2023</strain>
        <tissue evidence="2">Leaf</tissue>
    </source>
</reference>
<protein>
    <submittedName>
        <fullName evidence="2">Uncharacterized protein</fullName>
    </submittedName>
</protein>
<comment type="caution">
    <text evidence="2">The sequence shown here is derived from an EMBL/GenBank/DDBJ whole genome shotgun (WGS) entry which is preliminary data.</text>
</comment>
<dbReference type="PROSITE" id="PS51257">
    <property type="entry name" value="PROKAR_LIPOPROTEIN"/>
    <property type="match status" value="1"/>
</dbReference>
<name>A0AAN9K066_CLITE</name>
<dbReference type="Proteomes" id="UP001359559">
    <property type="component" value="Unassembled WGS sequence"/>
</dbReference>
<evidence type="ECO:0000313" key="3">
    <source>
        <dbReference type="Proteomes" id="UP001359559"/>
    </source>
</evidence>
<sequence length="227" mass="25253">MAEYIKHVLCFVLALAAVYGCVAVEYVVSNNAESRVGGKLFSKNLGVNYAKQTLSSASEFTLKLLQQNTVADRKNVQNVILIVENIDGVAYCSNNEIHVSTSFIERYPGDLKKEITGVIYHELAHLWMWDGNGQAPSGLIEGMADFVRLKAGYAGDLWALPGQGHHWNQGHDVTARFLDYCNGIKNGFVADLNKMMRTGYSESYFAELLGKPVTQLWSEYKAKYAIN</sequence>